<evidence type="ECO:0000256" key="1">
    <source>
        <dbReference type="SAM" id="MobiDB-lite"/>
    </source>
</evidence>
<proteinExistence type="predicted"/>
<protein>
    <submittedName>
        <fullName evidence="2">Uncharacterized protein</fullName>
    </submittedName>
</protein>
<gene>
    <name evidence="2" type="ORF">EVA_15426</name>
</gene>
<feature type="region of interest" description="Disordered" evidence="1">
    <location>
        <begin position="1"/>
        <end position="34"/>
    </location>
</feature>
<sequence>MKDVFSPKLYLPRKHNRPDSAPDDSWPQLHSDNKVPDIRNLWNPNVLSLYNLPDAHAMKRHQNLHRSAASSVNFWKMHDNNQMQMLFELHPEYLQNNVQTGKIP</sequence>
<evidence type="ECO:0000313" key="2">
    <source>
        <dbReference type="EMBL" id="EJW96468.1"/>
    </source>
</evidence>
<reference evidence="2" key="1">
    <citation type="journal article" date="2012" name="PLoS ONE">
        <title>Gene sets for utilization of primary and secondary nutrition supplies in the distal gut of endangered iberian lynx.</title>
        <authorList>
            <person name="Alcaide M."/>
            <person name="Messina E."/>
            <person name="Richter M."/>
            <person name="Bargiela R."/>
            <person name="Peplies J."/>
            <person name="Huws S.A."/>
            <person name="Newbold C.J."/>
            <person name="Golyshin P.N."/>
            <person name="Simon M.A."/>
            <person name="Lopez G."/>
            <person name="Yakimov M.M."/>
            <person name="Ferrer M."/>
        </authorList>
    </citation>
    <scope>NUCLEOTIDE SEQUENCE</scope>
</reference>
<accession>J9FPR7</accession>
<dbReference type="AlphaFoldDB" id="J9FPR7"/>
<comment type="caution">
    <text evidence="2">The sequence shown here is derived from an EMBL/GenBank/DDBJ whole genome shotgun (WGS) entry which is preliminary data.</text>
</comment>
<organism evidence="2">
    <name type="scientific">gut metagenome</name>
    <dbReference type="NCBI Taxonomy" id="749906"/>
    <lineage>
        <taxon>unclassified sequences</taxon>
        <taxon>metagenomes</taxon>
        <taxon>organismal metagenomes</taxon>
    </lineage>
</organism>
<dbReference type="EMBL" id="AMCI01005271">
    <property type="protein sequence ID" value="EJW96468.1"/>
    <property type="molecule type" value="Genomic_DNA"/>
</dbReference>
<name>J9FPR7_9ZZZZ</name>